<comment type="caution">
    <text evidence="1">The sequence shown here is derived from an EMBL/GenBank/DDBJ whole genome shotgun (WGS) entry which is preliminary data.</text>
</comment>
<sequence length="1046" mass="117182">MIFKLYDYIVKQKKHFLFLLFLLILSLNFTAGVSAQDINSSKISVNFSGKKLLELIPELEKITGMRFEYQHNLFENNNPLITLKVEQQTVAAVLTKLFAGTVLTYKQAGNSILIIARPVPVKKAQSGKVSGKITDSEDGSAIAGASIRIGGKGTSTDTAGVYNFNLPAGNYSAEVSSIGYGSKKVTGILVTENKAFILNIPLTKDKGQLNQVTVSARRVQETGTNAAIVDEIKNADAVVSGISKEQIARSQDRDAAEVVRRIPSVSVMQNRFIIVRGLPQRYNSVLLNGVTAPSFEADSRAFSFDIMPSSMIDRILVYKTAVPELPGDFAGGVVKVYTTGMPVKNAFNVSYQASFRQGTTLSSFYQQPQGSKSWLGYDDGTYALPKAFKEARNLDGRIDLMPVKDRRPLTKTFNQNWDAGQQTAPLDTRLNMDLARRFYLGKNTQFGLVSALSYTNSYRYQVISRNTGKFAGGENKFTREYTFADQSYEHDVRVNGLLNLSLNINADHEITFKNLYTHLGSSAFVDRAGIAGEEASDSDEGYLAQKVLLNNYRGTYLGQLTGSHKFFNKKTEIDWLVSYNQTRYNDPDQRSREFSVDPAKYYGTYSLLERNLDRNIVSAANRGRQYINLPDTSRTAGLNVVQNFDFSGFKPQLKAGIFIEDKDRTFEFIQLGYLSDDPKYGPGQVIGETYGRQNSYTASNLLQAGYLAAEIPLGSLKISGGVRVEKNRQQLHTFAYQTTGELANSKIDLDRKHTSVLPSLNISYNLNESSLIRSAYSKTLNRPEFREIASFFYKDYYTGRLAYGNPDLKTQTDIDNLDVRFEHYPGLGEMISIGAFYKKFKNPIEFYYYAGTSSRNNFQWGNAESAKSYGAELEFILGMQRFFSEQNWLNRQMQKVSVLFNATYVYSRVNLGARAGLQDKNRPMYGQSPYLINSAVNYTDDESGLKMTVAYNVIGKRLFGIGNIDYPNIYELPQNLLDFSFSKKLSKTWELKGGVQNILNARSLQMQDINGDGKYKVTEGAFDSVDNRYQSAYQGTYYTLGVGIRL</sequence>
<dbReference type="EMBL" id="JAVDTF010000004">
    <property type="protein sequence ID" value="MDR6785558.1"/>
    <property type="molecule type" value="Genomic_DNA"/>
</dbReference>
<reference evidence="1" key="1">
    <citation type="submission" date="2023-07" db="EMBL/GenBank/DDBJ databases">
        <title>Sorghum-associated microbial communities from plants grown in Nebraska, USA.</title>
        <authorList>
            <person name="Schachtman D."/>
        </authorList>
    </citation>
    <scope>NUCLEOTIDE SEQUENCE</scope>
    <source>
        <strain evidence="1">2697</strain>
    </source>
</reference>
<keyword evidence="1" id="KW-0675">Receptor</keyword>
<organism evidence="1 2">
    <name type="scientific">Pedobacter africanus</name>
    <dbReference type="NCBI Taxonomy" id="151894"/>
    <lineage>
        <taxon>Bacteria</taxon>
        <taxon>Pseudomonadati</taxon>
        <taxon>Bacteroidota</taxon>
        <taxon>Sphingobacteriia</taxon>
        <taxon>Sphingobacteriales</taxon>
        <taxon>Sphingobacteriaceae</taxon>
        <taxon>Pedobacter</taxon>
    </lineage>
</organism>
<protein>
    <submittedName>
        <fullName evidence="1">Outer membrane receptor protein involved in Fe transport</fullName>
    </submittedName>
</protein>
<accession>A0ACC6L2F9</accession>
<dbReference type="Proteomes" id="UP001246858">
    <property type="component" value="Unassembled WGS sequence"/>
</dbReference>
<keyword evidence="2" id="KW-1185">Reference proteome</keyword>
<name>A0ACC6L2F9_9SPHI</name>
<gene>
    <name evidence="1" type="ORF">J2X78_004143</name>
</gene>
<evidence type="ECO:0000313" key="1">
    <source>
        <dbReference type="EMBL" id="MDR6785558.1"/>
    </source>
</evidence>
<proteinExistence type="predicted"/>
<evidence type="ECO:0000313" key="2">
    <source>
        <dbReference type="Proteomes" id="UP001246858"/>
    </source>
</evidence>